<protein>
    <recommendedName>
        <fullName evidence="2">ARC105/Med15 mediator subunit C-terminal domain-containing protein</fullName>
    </recommendedName>
</protein>
<keyword evidence="4" id="KW-1185">Reference proteome</keyword>
<evidence type="ECO:0000256" key="1">
    <source>
        <dbReference type="SAM" id="MobiDB-lite"/>
    </source>
</evidence>
<sequence>MDFMIIRGWMLDMIDTTLAGLHVAERAYWKEFVDRVLKDTGSIDITASNLAVPTRLPVELQVLIKVIIHQILNTQPGAIPPLAFYWCCNQLLQHLVNSVGTLGQATVGSNVHGQQRCRAAGWSSGTPERLADRNVSEDGGIEGVGWRRNIREMNGKNGKIRETNASRESPRTLKPTGQPNPSTVGKRIQNNQQEQPAKVTISHPWQNITDRRSAYQQSHIDNLVNHEEDETKRQKEQSVDIALSYEINLINAELFDTVIRIDSHRDGGTVIKFSYTAVSLARDMELPFTAYGASPLKPAKLFVPADYPRSSPVLCINDDDGDEQHQGMYSVISGIVDKAFRRALRKLPVPMSIRDMARQWGISVRTVMSGGGTFSTGYGQWGSCTDE</sequence>
<feature type="region of interest" description="Disordered" evidence="1">
    <location>
        <begin position="152"/>
        <end position="204"/>
    </location>
</feature>
<reference evidence="3" key="1">
    <citation type="submission" date="2015-04" db="UniProtKB">
        <authorList>
            <consortium name="EnsemblPlants"/>
        </authorList>
    </citation>
    <scope>IDENTIFICATION</scope>
</reference>
<dbReference type="HOGENOM" id="CLU_700921_0_0_1"/>
<dbReference type="InterPro" id="IPR044661">
    <property type="entry name" value="MED15a/b/c-like"/>
</dbReference>
<dbReference type="Pfam" id="PF21539">
    <property type="entry name" value="Med15_C"/>
    <property type="match status" value="1"/>
</dbReference>
<proteinExistence type="predicted"/>
<dbReference type="OMA" id="TVIKFSY"/>
<name>A0A0E0ML16_ORYPU</name>
<dbReference type="Proteomes" id="UP000026962">
    <property type="component" value="Chromosome 12"/>
</dbReference>
<dbReference type="PANTHER" id="PTHR33137">
    <property type="entry name" value="MEDIATOR OF RNA POLYMERASE II TRANSCRIPTION SUBUNIT 15A-RELATED"/>
    <property type="match status" value="1"/>
</dbReference>
<dbReference type="STRING" id="4537.A0A0E0ML16"/>
<feature type="domain" description="ARC105/Med15 mediator subunit C-terminal" evidence="2">
    <location>
        <begin position="297"/>
        <end position="365"/>
    </location>
</feature>
<dbReference type="GO" id="GO:0031490">
    <property type="term" value="F:chromatin DNA binding"/>
    <property type="evidence" value="ECO:0007669"/>
    <property type="project" value="InterPro"/>
</dbReference>
<dbReference type="AlphaFoldDB" id="A0A0E0ML16"/>
<evidence type="ECO:0000313" key="4">
    <source>
        <dbReference type="Proteomes" id="UP000026962"/>
    </source>
</evidence>
<feature type="compositionally biased region" description="Polar residues" evidence="1">
    <location>
        <begin position="175"/>
        <end position="195"/>
    </location>
</feature>
<dbReference type="PANTHER" id="PTHR33137:SF10">
    <property type="entry name" value="EXPRESSED PROTEIN"/>
    <property type="match status" value="1"/>
</dbReference>
<dbReference type="GO" id="GO:0003713">
    <property type="term" value="F:transcription coactivator activity"/>
    <property type="evidence" value="ECO:0007669"/>
    <property type="project" value="InterPro"/>
</dbReference>
<feature type="compositionally biased region" description="Basic and acidic residues" evidence="1">
    <location>
        <begin position="152"/>
        <end position="171"/>
    </location>
</feature>
<organism evidence="3">
    <name type="scientific">Oryza punctata</name>
    <name type="common">Red rice</name>
    <dbReference type="NCBI Taxonomy" id="4537"/>
    <lineage>
        <taxon>Eukaryota</taxon>
        <taxon>Viridiplantae</taxon>
        <taxon>Streptophyta</taxon>
        <taxon>Embryophyta</taxon>
        <taxon>Tracheophyta</taxon>
        <taxon>Spermatophyta</taxon>
        <taxon>Magnoliopsida</taxon>
        <taxon>Liliopsida</taxon>
        <taxon>Poales</taxon>
        <taxon>Poaceae</taxon>
        <taxon>BOP clade</taxon>
        <taxon>Oryzoideae</taxon>
        <taxon>Oryzeae</taxon>
        <taxon>Oryzinae</taxon>
        <taxon>Oryza</taxon>
    </lineage>
</organism>
<dbReference type="Gramene" id="OPUNC12G06830.1">
    <property type="protein sequence ID" value="OPUNC12G06830.1"/>
    <property type="gene ID" value="OPUNC12G06830"/>
</dbReference>
<evidence type="ECO:0000259" key="2">
    <source>
        <dbReference type="Pfam" id="PF21539"/>
    </source>
</evidence>
<evidence type="ECO:0000313" key="3">
    <source>
        <dbReference type="EnsemblPlants" id="OPUNC12G06830.1"/>
    </source>
</evidence>
<dbReference type="EnsemblPlants" id="OPUNC12G06830.1">
    <property type="protein sequence ID" value="OPUNC12G06830.1"/>
    <property type="gene ID" value="OPUNC12G06830"/>
</dbReference>
<accession>A0A0E0ML16</accession>
<dbReference type="InterPro" id="IPR048386">
    <property type="entry name" value="Med15_C"/>
</dbReference>
<reference evidence="3" key="2">
    <citation type="submission" date="2018-05" db="EMBL/GenBank/DDBJ databases">
        <title>OpunRS2 (Oryza punctata Reference Sequence Version 2).</title>
        <authorList>
            <person name="Zhang J."/>
            <person name="Kudrna D."/>
            <person name="Lee S."/>
            <person name="Talag J."/>
            <person name="Welchert J."/>
            <person name="Wing R.A."/>
        </authorList>
    </citation>
    <scope>NUCLEOTIDE SEQUENCE [LARGE SCALE GENOMIC DNA]</scope>
</reference>